<dbReference type="AlphaFoldDB" id="A0ABD1EYQ2"/>
<accession>A0ABD1EYQ2</accession>
<dbReference type="PANTHER" id="PTHR23149:SF27">
    <property type="entry name" value="PIN2_TERF1-INTERACTING TELOMERASE INHIBITOR 1"/>
    <property type="match status" value="1"/>
</dbReference>
<feature type="compositionally biased region" description="Polar residues" evidence="2">
    <location>
        <begin position="240"/>
        <end position="249"/>
    </location>
</feature>
<organism evidence="4 5">
    <name type="scientific">Hypothenemus hampei</name>
    <name type="common">Coffee berry borer</name>
    <dbReference type="NCBI Taxonomy" id="57062"/>
    <lineage>
        <taxon>Eukaryota</taxon>
        <taxon>Metazoa</taxon>
        <taxon>Ecdysozoa</taxon>
        <taxon>Arthropoda</taxon>
        <taxon>Hexapoda</taxon>
        <taxon>Insecta</taxon>
        <taxon>Pterygota</taxon>
        <taxon>Neoptera</taxon>
        <taxon>Endopterygota</taxon>
        <taxon>Coleoptera</taxon>
        <taxon>Polyphaga</taxon>
        <taxon>Cucujiformia</taxon>
        <taxon>Curculionidae</taxon>
        <taxon>Scolytinae</taxon>
        <taxon>Hypothenemus</taxon>
    </lineage>
</organism>
<feature type="domain" description="G-patch" evidence="3">
    <location>
        <begin position="26"/>
        <end position="72"/>
    </location>
</feature>
<dbReference type="InterPro" id="IPR050656">
    <property type="entry name" value="PINX1"/>
</dbReference>
<dbReference type="PANTHER" id="PTHR23149">
    <property type="entry name" value="G PATCH DOMAIN CONTAINING PROTEIN"/>
    <property type="match status" value="1"/>
</dbReference>
<name>A0ABD1EYQ2_HYPHA</name>
<proteinExistence type="predicted"/>
<evidence type="ECO:0000256" key="2">
    <source>
        <dbReference type="SAM" id="MobiDB-lite"/>
    </source>
</evidence>
<keyword evidence="1" id="KW-0175">Coiled coil</keyword>
<evidence type="ECO:0000313" key="5">
    <source>
        <dbReference type="Proteomes" id="UP001566132"/>
    </source>
</evidence>
<evidence type="ECO:0000259" key="3">
    <source>
        <dbReference type="PROSITE" id="PS50174"/>
    </source>
</evidence>
<dbReference type="SMART" id="SM00443">
    <property type="entry name" value="G_patch"/>
    <property type="match status" value="1"/>
</dbReference>
<keyword evidence="5" id="KW-1185">Reference proteome</keyword>
<comment type="caution">
    <text evidence="4">The sequence shown here is derived from an EMBL/GenBank/DDBJ whole genome shotgun (WGS) entry which is preliminary data.</text>
</comment>
<feature type="region of interest" description="Disordered" evidence="2">
    <location>
        <begin position="521"/>
        <end position="548"/>
    </location>
</feature>
<feature type="coiled-coil region" evidence="1">
    <location>
        <begin position="665"/>
        <end position="692"/>
    </location>
</feature>
<protein>
    <recommendedName>
        <fullName evidence="3">G-patch domain-containing protein</fullName>
    </recommendedName>
</protein>
<dbReference type="EMBL" id="JBDJPC010000005">
    <property type="protein sequence ID" value="KAL1502551.1"/>
    <property type="molecule type" value="Genomic_DNA"/>
</dbReference>
<sequence length="775" mass="88180">MSMLAEPKRKQKWSLNPRGKIWSEDGNKFGQKLLEKMGWSHGKGLGAKEDGMTEHIKVSYKNDSQGIGYKESDNQWTEHESNFSALLASLSGGEKNDELKLSSLEEKSQNSRARVHYKKFTRGKDLSKYSEKDLANIFGKKCLKTTERTVKNAHRNKEFENSQSNEDKNFSNAGLMSDYFKKKLPSSLKMNDYVIGNNGVLQKSRRDSESESEIVSSFGFGFKQDSPENNHGEPLFVSYINGNDINENGTPKKKRKKKRTLDETSNVEEGTPIKKTKLEVAEQIPIPSLSKKKKKKKDKVEESGLSNPAFDPMHTPCKVDKHILEPIEESLNESLNDSVDQTAETFEVQVQIVNESTPLKCASNGELKSKSPQNMKKKKIIDLTKNDDTPNKKKKPKNAIESPCLKSIDLVQDIEESMECLEKSITPTNSKKKKIKVIDVEDPTYSFHPTEESQVGIENPIFNESLKSIEINEKVENPYEVKIKKKKKKKNHINKENVGLENPVFNIEDTTETNHVTNEEFEIKRQDRKKKKKKQKDENGLDNPALNLNSSIEESCDLMLNVVATPVSIPSKIENSFTEEVTSITKIRGVSRRKSVRFSDVTRERFIPTKEEIENHTLDETRDIVEIEGKLNDSSDLTYIDLFVKKKKLKKKSKGQDNVAFDLQATQIEENINSMAKTIDNFQAEIENDINETKIKSVEMEDFMVGEVGNPDGDNEKLSDGTVKLKFKHATFKKKNKYMEFLTGPKKSYTHLIKGDIILGFKETNLHEINGYAVV</sequence>
<gene>
    <name evidence="4" type="ORF">ABEB36_007676</name>
</gene>
<evidence type="ECO:0000256" key="1">
    <source>
        <dbReference type="SAM" id="Coils"/>
    </source>
</evidence>
<dbReference type="InterPro" id="IPR000467">
    <property type="entry name" value="G_patch_dom"/>
</dbReference>
<dbReference type="Proteomes" id="UP001566132">
    <property type="component" value="Unassembled WGS sequence"/>
</dbReference>
<evidence type="ECO:0000313" key="4">
    <source>
        <dbReference type="EMBL" id="KAL1502551.1"/>
    </source>
</evidence>
<dbReference type="Pfam" id="PF01585">
    <property type="entry name" value="G-patch"/>
    <property type="match status" value="1"/>
</dbReference>
<feature type="region of interest" description="Disordered" evidence="2">
    <location>
        <begin position="220"/>
        <end position="316"/>
    </location>
</feature>
<dbReference type="PROSITE" id="PS50174">
    <property type="entry name" value="G_PATCH"/>
    <property type="match status" value="1"/>
</dbReference>
<reference evidence="4 5" key="1">
    <citation type="submission" date="2024-05" db="EMBL/GenBank/DDBJ databases">
        <title>Genetic variation in Jamaican populations of the coffee berry borer (Hypothenemus hampei).</title>
        <authorList>
            <person name="Errbii M."/>
            <person name="Myrie A."/>
        </authorList>
    </citation>
    <scope>NUCLEOTIDE SEQUENCE [LARGE SCALE GENOMIC DNA]</scope>
    <source>
        <strain evidence="4">JA-Hopewell-2020-01-JO</strain>
        <tissue evidence="4">Whole body</tissue>
    </source>
</reference>